<feature type="compositionally biased region" description="Basic and acidic residues" evidence="10">
    <location>
        <begin position="57"/>
        <end position="67"/>
    </location>
</feature>
<dbReference type="EMBL" id="FO082050">
    <property type="protein sequence ID" value="CCE82956.1"/>
    <property type="molecule type" value="Genomic_DNA"/>
</dbReference>
<keyword evidence="4 9" id="KW-0698">rRNA processing</keyword>
<evidence type="ECO:0000256" key="10">
    <source>
        <dbReference type="SAM" id="MobiDB-lite"/>
    </source>
</evidence>
<dbReference type="OrthoDB" id="448446at2759"/>
<evidence type="ECO:0000256" key="1">
    <source>
        <dbReference type="ARBA" id="ARBA00004604"/>
    </source>
</evidence>
<evidence type="ECO:0000313" key="12">
    <source>
        <dbReference type="Proteomes" id="UP000005222"/>
    </source>
</evidence>
<keyword evidence="7 9" id="KW-0687">Ribonucleoprotein</keyword>
<dbReference type="eggNOG" id="KOG3190">
    <property type="taxonomic scope" value="Eukaryota"/>
</dbReference>
<keyword evidence="3 9" id="KW-0690">Ribosome biogenesis</keyword>
<keyword evidence="5" id="KW-0175">Coiled coil</keyword>
<evidence type="ECO:0000256" key="4">
    <source>
        <dbReference type="ARBA" id="ARBA00022552"/>
    </source>
</evidence>
<protein>
    <recommendedName>
        <fullName evidence="9">rRNA biogenesis protein RRP36</fullName>
    </recommendedName>
</protein>
<dbReference type="AlphaFoldDB" id="G8YDC5"/>
<evidence type="ECO:0000256" key="5">
    <source>
        <dbReference type="ARBA" id="ARBA00023054"/>
    </source>
</evidence>
<comment type="subcellular location">
    <subcellularLocation>
        <location evidence="1 9">Nucleus</location>
        <location evidence="1 9">Nucleolus</location>
    </subcellularLocation>
</comment>
<dbReference type="PANTHER" id="PTHR21738">
    <property type="entry name" value="RIBOSOMAL RNA PROCESSING PROTEIN 36 HOMOLOG"/>
    <property type="match status" value="1"/>
</dbReference>
<dbReference type="FunCoup" id="G8YDC5">
    <property type="interactions" value="952"/>
</dbReference>
<feature type="region of interest" description="Disordered" evidence="10">
    <location>
        <begin position="274"/>
        <end position="311"/>
    </location>
</feature>
<name>G8YDC5_PICSO</name>
<proteinExistence type="inferred from homology"/>
<evidence type="ECO:0000256" key="8">
    <source>
        <dbReference type="ARBA" id="ARBA00025053"/>
    </source>
</evidence>
<comment type="subunit">
    <text evidence="9">Associates with 90S and pre-40S pre-ribosomal particles.</text>
</comment>
<feature type="compositionally biased region" description="Basic and acidic residues" evidence="10">
    <location>
        <begin position="26"/>
        <end position="40"/>
    </location>
</feature>
<organism evidence="11 12">
    <name type="scientific">Pichia sorbitophila (strain ATCC MYA-4447 / BCRC 22081 / CBS 7064 / NBRC 10061 / NRRL Y-12695)</name>
    <name type="common">Hybrid yeast</name>
    <dbReference type="NCBI Taxonomy" id="559304"/>
    <lineage>
        <taxon>Eukaryota</taxon>
        <taxon>Fungi</taxon>
        <taxon>Dikarya</taxon>
        <taxon>Ascomycota</taxon>
        <taxon>Saccharomycotina</taxon>
        <taxon>Pichiomycetes</taxon>
        <taxon>Debaryomycetaceae</taxon>
        <taxon>Millerozyma</taxon>
    </lineage>
</organism>
<feature type="compositionally biased region" description="Basic residues" evidence="10">
    <location>
        <begin position="1"/>
        <end position="12"/>
    </location>
</feature>
<dbReference type="GO" id="GO:0005730">
    <property type="term" value="C:nucleolus"/>
    <property type="evidence" value="ECO:0007669"/>
    <property type="project" value="UniProtKB-SubCell"/>
</dbReference>
<keyword evidence="12" id="KW-1185">Reference proteome</keyword>
<dbReference type="STRING" id="559304.G8YDC5"/>
<evidence type="ECO:0000313" key="11">
    <source>
        <dbReference type="EMBL" id="CCE82956.1"/>
    </source>
</evidence>
<evidence type="ECO:0000256" key="9">
    <source>
        <dbReference type="RuleBase" id="RU368027"/>
    </source>
</evidence>
<dbReference type="Pfam" id="PF06102">
    <property type="entry name" value="RRP36"/>
    <property type="match status" value="1"/>
</dbReference>
<keyword evidence="6 9" id="KW-0539">Nucleus</keyword>
<sequence length="311" mass="35830">MATKRQGVRSKVIRPSFEDDLSSGIDMDHSGSETEKSRDDEMAEISFGALKAAQQQLEREDGHEIRSSKGRKSRGGRTGTVSSDKHNRRNSHSESDDVDSYASDGLGASSDEDSGDEDSDGENFSRGKSEGKRKRSKHAPSEASAKKPVSKIRDIEGLQLRKAARDIRFDPALGKADPNKIRKDYTFLDEYRQHELNEMQNLLRSGKHLSPRDRAEIERRHQALKSKMETLRHRDLENQVEAEYRRQQFANLKAGKQNSPYFLKKSEKRKLIQKAKFEKMKPRQREKVMERRRKKRLGKELRQLENPRPQS</sequence>
<dbReference type="InterPro" id="IPR009292">
    <property type="entry name" value="RRP36"/>
</dbReference>
<feature type="compositionally biased region" description="Basic and acidic residues" evidence="10">
    <location>
        <begin position="275"/>
        <end position="289"/>
    </location>
</feature>
<comment type="similarity">
    <text evidence="2 9">Belongs to the RRP36 family.</text>
</comment>
<feature type="region of interest" description="Disordered" evidence="10">
    <location>
        <begin position="1"/>
        <end position="156"/>
    </location>
</feature>
<dbReference type="GO" id="GO:0030686">
    <property type="term" value="C:90S preribosome"/>
    <property type="evidence" value="ECO:0007669"/>
    <property type="project" value="TreeGrafter"/>
</dbReference>
<dbReference type="HOGENOM" id="CLU_048802_3_0_1"/>
<reference evidence="11 12" key="1">
    <citation type="journal article" date="2012" name="G3 (Bethesda)">
        <title>Pichia sorbitophila, an interspecies yeast hybrid reveals early steps of genome resolution following polyploidization.</title>
        <authorList>
            <person name="Leh Louis V."/>
            <person name="Despons L."/>
            <person name="Friedrich A."/>
            <person name="Martin T."/>
            <person name="Durrens P."/>
            <person name="Casaregola S."/>
            <person name="Neuveglise C."/>
            <person name="Fairhead C."/>
            <person name="Marck C."/>
            <person name="Cruz J.A."/>
            <person name="Straub M.L."/>
            <person name="Kugler V."/>
            <person name="Sacerdot C."/>
            <person name="Uzunov Z."/>
            <person name="Thierry A."/>
            <person name="Weiss S."/>
            <person name="Bleykasten C."/>
            <person name="De Montigny J."/>
            <person name="Jacques N."/>
            <person name="Jung P."/>
            <person name="Lemaire M."/>
            <person name="Mallet S."/>
            <person name="Morel G."/>
            <person name="Richard G.F."/>
            <person name="Sarkar A."/>
            <person name="Savel G."/>
            <person name="Schacherer J."/>
            <person name="Seret M.L."/>
            <person name="Talla E."/>
            <person name="Samson G."/>
            <person name="Jubin C."/>
            <person name="Poulain J."/>
            <person name="Vacherie B."/>
            <person name="Barbe V."/>
            <person name="Pelletier E."/>
            <person name="Sherman D.J."/>
            <person name="Westhof E."/>
            <person name="Weissenbach J."/>
            <person name="Baret P.V."/>
            <person name="Wincker P."/>
            <person name="Gaillardin C."/>
            <person name="Dujon B."/>
            <person name="Souciet J.L."/>
        </authorList>
    </citation>
    <scope>NUCLEOTIDE SEQUENCE [LARGE SCALE GENOMIC DNA]</scope>
    <source>
        <strain evidence="12">ATCC MYA-4447 / BCRC 22081 / CBS 7064 / NBRC 10061 / NRRL Y-12695</strain>
    </source>
</reference>
<feature type="compositionally biased region" description="Acidic residues" evidence="10">
    <location>
        <begin position="110"/>
        <end position="121"/>
    </location>
</feature>
<dbReference type="PANTHER" id="PTHR21738:SF0">
    <property type="entry name" value="RIBOSOMAL RNA PROCESSING PROTEIN 36 HOMOLOG"/>
    <property type="match status" value="1"/>
</dbReference>
<evidence type="ECO:0000256" key="6">
    <source>
        <dbReference type="ARBA" id="ARBA00023242"/>
    </source>
</evidence>
<dbReference type="GO" id="GO:0000462">
    <property type="term" value="P:maturation of SSU-rRNA from tricistronic rRNA transcript (SSU-rRNA, 5.8S rRNA, LSU-rRNA)"/>
    <property type="evidence" value="ECO:0007669"/>
    <property type="project" value="TreeGrafter"/>
</dbReference>
<evidence type="ECO:0000256" key="3">
    <source>
        <dbReference type="ARBA" id="ARBA00022517"/>
    </source>
</evidence>
<dbReference type="InParanoid" id="G8YDC5"/>
<accession>G8YDC5</accession>
<gene>
    <name evidence="11" type="primary">Piso0_002726</name>
    <name evidence="11" type="ORF">GNLVRS01_PISO0J18225g</name>
</gene>
<comment type="function">
    <text evidence="8 9">Component of the 90S pre-ribosome involved in the maturation of rRNAs. Required for early cleavages of the pre-RNAs in the 40S ribosomal subunit maturation pathway.</text>
</comment>
<evidence type="ECO:0000256" key="2">
    <source>
        <dbReference type="ARBA" id="ARBA00009418"/>
    </source>
</evidence>
<dbReference type="Proteomes" id="UP000005222">
    <property type="component" value="Chromosome J"/>
</dbReference>
<evidence type="ECO:0000256" key="7">
    <source>
        <dbReference type="ARBA" id="ARBA00023274"/>
    </source>
</evidence>